<organism evidence="2 3">
    <name type="scientific">Corynespora cassiicola Philippines</name>
    <dbReference type="NCBI Taxonomy" id="1448308"/>
    <lineage>
        <taxon>Eukaryota</taxon>
        <taxon>Fungi</taxon>
        <taxon>Dikarya</taxon>
        <taxon>Ascomycota</taxon>
        <taxon>Pezizomycotina</taxon>
        <taxon>Dothideomycetes</taxon>
        <taxon>Pleosporomycetidae</taxon>
        <taxon>Pleosporales</taxon>
        <taxon>Corynesporascaceae</taxon>
        <taxon>Corynespora</taxon>
    </lineage>
</organism>
<feature type="transmembrane region" description="Helical" evidence="1">
    <location>
        <begin position="20"/>
        <end position="47"/>
    </location>
</feature>
<dbReference type="AlphaFoldDB" id="A0A2T2NVC9"/>
<keyword evidence="1" id="KW-1133">Transmembrane helix</keyword>
<evidence type="ECO:0000313" key="3">
    <source>
        <dbReference type="Proteomes" id="UP000240883"/>
    </source>
</evidence>
<proteinExistence type="predicted"/>
<accession>A0A2T2NVC9</accession>
<sequence>MPYTPETTEFKVQVKLGAAVRTLIISISVIAAVVIPMLLLCCYYSIINRKERQFKKREDEESQTEFRFELHAEHKIPPHLDGNPIYEMAQHGAPKADGRCIHEIHDPSLCEAGSIGICEMDTQSKGSLPNCPEIDSREWFELGSNVGTEDEKKIKKIREKPRARPPLSSGWLSNRAYRTKSRNSRNSVFDEYFIATNLRQNTCINTGSFRN</sequence>
<gene>
    <name evidence="2" type="ORF">BS50DRAFT_586667</name>
</gene>
<keyword evidence="1" id="KW-0812">Transmembrane</keyword>
<dbReference type="Proteomes" id="UP000240883">
    <property type="component" value="Unassembled WGS sequence"/>
</dbReference>
<dbReference type="EMBL" id="KZ678133">
    <property type="protein sequence ID" value="PSN69350.1"/>
    <property type="molecule type" value="Genomic_DNA"/>
</dbReference>
<keyword evidence="3" id="KW-1185">Reference proteome</keyword>
<evidence type="ECO:0000256" key="1">
    <source>
        <dbReference type="SAM" id="Phobius"/>
    </source>
</evidence>
<evidence type="ECO:0000313" key="2">
    <source>
        <dbReference type="EMBL" id="PSN69350.1"/>
    </source>
</evidence>
<keyword evidence="1" id="KW-0472">Membrane</keyword>
<name>A0A2T2NVC9_CORCC</name>
<reference evidence="2 3" key="1">
    <citation type="journal article" date="2018" name="Front. Microbiol.">
        <title>Genome-Wide Analysis of Corynespora cassiicola Leaf Fall Disease Putative Effectors.</title>
        <authorList>
            <person name="Lopez D."/>
            <person name="Ribeiro S."/>
            <person name="Label P."/>
            <person name="Fumanal B."/>
            <person name="Venisse J.S."/>
            <person name="Kohler A."/>
            <person name="de Oliveira R.R."/>
            <person name="Labutti K."/>
            <person name="Lipzen A."/>
            <person name="Lail K."/>
            <person name="Bauer D."/>
            <person name="Ohm R.A."/>
            <person name="Barry K.W."/>
            <person name="Spatafora J."/>
            <person name="Grigoriev I.V."/>
            <person name="Martin F.M."/>
            <person name="Pujade-Renaud V."/>
        </authorList>
    </citation>
    <scope>NUCLEOTIDE SEQUENCE [LARGE SCALE GENOMIC DNA]</scope>
    <source>
        <strain evidence="2 3">Philippines</strain>
    </source>
</reference>
<protein>
    <submittedName>
        <fullName evidence="2">Uncharacterized protein</fullName>
    </submittedName>
</protein>